<dbReference type="AlphaFoldDB" id="A0AAN9P1P2"/>
<accession>A0AAN9P1P2</accession>
<dbReference type="Proteomes" id="UP001372338">
    <property type="component" value="Unassembled WGS sequence"/>
</dbReference>
<keyword evidence="3" id="KW-1185">Reference proteome</keyword>
<dbReference type="EMBL" id="JAYWIO010000002">
    <property type="protein sequence ID" value="KAK7283086.1"/>
    <property type="molecule type" value="Genomic_DNA"/>
</dbReference>
<comment type="caution">
    <text evidence="2">The sequence shown here is derived from an EMBL/GenBank/DDBJ whole genome shotgun (WGS) entry which is preliminary data.</text>
</comment>
<proteinExistence type="predicted"/>
<evidence type="ECO:0000313" key="3">
    <source>
        <dbReference type="Proteomes" id="UP001372338"/>
    </source>
</evidence>
<feature type="transmembrane region" description="Helical" evidence="1">
    <location>
        <begin position="21"/>
        <end position="44"/>
    </location>
</feature>
<keyword evidence="1" id="KW-0812">Transmembrane</keyword>
<keyword evidence="1" id="KW-0472">Membrane</keyword>
<name>A0AAN9P1P2_CROPI</name>
<organism evidence="2 3">
    <name type="scientific">Crotalaria pallida</name>
    <name type="common">Smooth rattlebox</name>
    <name type="synonym">Crotalaria striata</name>
    <dbReference type="NCBI Taxonomy" id="3830"/>
    <lineage>
        <taxon>Eukaryota</taxon>
        <taxon>Viridiplantae</taxon>
        <taxon>Streptophyta</taxon>
        <taxon>Embryophyta</taxon>
        <taxon>Tracheophyta</taxon>
        <taxon>Spermatophyta</taxon>
        <taxon>Magnoliopsida</taxon>
        <taxon>eudicotyledons</taxon>
        <taxon>Gunneridae</taxon>
        <taxon>Pentapetalae</taxon>
        <taxon>rosids</taxon>
        <taxon>fabids</taxon>
        <taxon>Fabales</taxon>
        <taxon>Fabaceae</taxon>
        <taxon>Papilionoideae</taxon>
        <taxon>50 kb inversion clade</taxon>
        <taxon>genistoids sensu lato</taxon>
        <taxon>core genistoids</taxon>
        <taxon>Crotalarieae</taxon>
        <taxon>Crotalaria</taxon>
    </lineage>
</organism>
<reference evidence="2 3" key="1">
    <citation type="submission" date="2024-01" db="EMBL/GenBank/DDBJ databases">
        <title>The genomes of 5 underutilized Papilionoideae crops provide insights into root nodulation and disease resistanc.</title>
        <authorList>
            <person name="Yuan L."/>
        </authorList>
    </citation>
    <scope>NUCLEOTIDE SEQUENCE [LARGE SCALE GENOMIC DNA]</scope>
    <source>
        <strain evidence="2">ZHUSHIDOU_FW_LH</strain>
        <tissue evidence="2">Leaf</tissue>
    </source>
</reference>
<evidence type="ECO:0000313" key="2">
    <source>
        <dbReference type="EMBL" id="KAK7283086.1"/>
    </source>
</evidence>
<gene>
    <name evidence="2" type="ORF">RIF29_12360</name>
</gene>
<sequence length="66" mass="7437">MTEAKPLRETDSAKPLFSSHFISTGFWFVCYTSFIALTSSRALYVTCSPFQCHARQIKINLPSSLC</sequence>
<evidence type="ECO:0000256" key="1">
    <source>
        <dbReference type="SAM" id="Phobius"/>
    </source>
</evidence>
<protein>
    <submittedName>
        <fullName evidence="2">Uncharacterized protein</fullName>
    </submittedName>
</protein>
<keyword evidence="1" id="KW-1133">Transmembrane helix</keyword>